<name>A0A532V2D1_UNCT6</name>
<reference evidence="2 3" key="1">
    <citation type="submission" date="2017-06" db="EMBL/GenBank/DDBJ databases">
        <title>Novel microbial phyla capable of carbon fixation and sulfur reduction in deep-sea sediments.</title>
        <authorList>
            <person name="Huang J."/>
            <person name="Baker B."/>
            <person name="Wang Y."/>
        </authorList>
    </citation>
    <scope>NUCLEOTIDE SEQUENCE [LARGE SCALE GENOMIC DNA]</scope>
    <source>
        <strain evidence="2">B3_TA06</strain>
    </source>
</reference>
<accession>A0A532V2D1</accession>
<proteinExistence type="predicted"/>
<dbReference type="SUPFAM" id="SSF143011">
    <property type="entry name" value="RelE-like"/>
    <property type="match status" value="1"/>
</dbReference>
<dbReference type="PANTHER" id="PTHR38813:SF1">
    <property type="entry name" value="TOXIN RELE1-RELATED"/>
    <property type="match status" value="1"/>
</dbReference>
<dbReference type="EMBL" id="NJBO01000014">
    <property type="protein sequence ID" value="TKJ41371.1"/>
    <property type="molecule type" value="Genomic_DNA"/>
</dbReference>
<dbReference type="Pfam" id="PF05016">
    <property type="entry name" value="ParE_toxin"/>
    <property type="match status" value="1"/>
</dbReference>
<dbReference type="PANTHER" id="PTHR38813">
    <property type="match status" value="1"/>
</dbReference>
<evidence type="ECO:0000313" key="3">
    <source>
        <dbReference type="Proteomes" id="UP000317778"/>
    </source>
</evidence>
<organism evidence="2 3">
    <name type="scientific">candidate division TA06 bacterium B3_TA06</name>
    <dbReference type="NCBI Taxonomy" id="2012487"/>
    <lineage>
        <taxon>Bacteria</taxon>
        <taxon>Bacteria division TA06</taxon>
    </lineage>
</organism>
<gene>
    <name evidence="2" type="ORF">CEE36_08635</name>
</gene>
<evidence type="ECO:0000256" key="1">
    <source>
        <dbReference type="ARBA" id="ARBA00022649"/>
    </source>
</evidence>
<dbReference type="InterPro" id="IPR052747">
    <property type="entry name" value="TA_system_RelE_toxin"/>
</dbReference>
<dbReference type="InterPro" id="IPR035093">
    <property type="entry name" value="RelE/ParE_toxin_dom_sf"/>
</dbReference>
<dbReference type="AlphaFoldDB" id="A0A532V2D1"/>
<keyword evidence="1" id="KW-1277">Toxin-antitoxin system</keyword>
<sequence>MASYNIRWKHSAEKDLRSIDPQHIPPIIEAVESLGDNPFPPHHRKLRGAERIYRIRIKDYRVIYQVDDKAKVVIVYHIRHRSQAYRQP</sequence>
<dbReference type="Gene3D" id="3.30.2310.20">
    <property type="entry name" value="RelE-like"/>
    <property type="match status" value="1"/>
</dbReference>
<evidence type="ECO:0000313" key="2">
    <source>
        <dbReference type="EMBL" id="TKJ41371.1"/>
    </source>
</evidence>
<dbReference type="Proteomes" id="UP000317778">
    <property type="component" value="Unassembled WGS sequence"/>
</dbReference>
<comment type="caution">
    <text evidence="2">The sequence shown here is derived from an EMBL/GenBank/DDBJ whole genome shotgun (WGS) entry which is preliminary data.</text>
</comment>
<protein>
    <submittedName>
        <fullName evidence="2">Type II toxin-antitoxin system mRNA interferase toxin, RelE/StbE family</fullName>
    </submittedName>
</protein>
<dbReference type="InterPro" id="IPR007712">
    <property type="entry name" value="RelE/ParE_toxin"/>
</dbReference>